<dbReference type="Gene3D" id="3.30.450.40">
    <property type="match status" value="1"/>
</dbReference>
<organism evidence="1">
    <name type="scientific">Caldithrix abyssi</name>
    <dbReference type="NCBI Taxonomy" id="187145"/>
    <lineage>
        <taxon>Bacteria</taxon>
        <taxon>Pseudomonadati</taxon>
        <taxon>Calditrichota</taxon>
        <taxon>Calditrichia</taxon>
        <taxon>Calditrichales</taxon>
        <taxon>Calditrichaceae</taxon>
        <taxon>Caldithrix</taxon>
    </lineage>
</organism>
<dbReference type="EMBL" id="DRTD01000626">
    <property type="protein sequence ID" value="HHE55805.1"/>
    <property type="molecule type" value="Genomic_DNA"/>
</dbReference>
<protein>
    <recommendedName>
        <fullName evidence="2">GGDEF domain-containing protein</fullName>
    </recommendedName>
</protein>
<sequence>MPDKKINIGEVAIQLSEVVFLINQVTDFGVALDMILDTCIEYFKIPHVGIARFKEEEENFVIVRSRNFDPLLEKILRFNLLTPINNFIVRKERPSVFRNIGNKIKIGEELHSLEKELKTIYIFPFRFHEKINGFLIVHIYESEPDPSMAILRVLGNFVNLIAPIFHVFGPLKKHQRRFENIISKIIKDRIHEARLGVFPVSFAIFRLQLWHEMLSPVALQDIVQTYQKIFDEKLGRLGDIIWLTLDTAFFIFPNADLFTIESLCNSLKEELEKNFSQQSDGVQINLKYVSISYPQTGKEGYEVINQLWIRLFDELRSEVVMNH</sequence>
<proteinExistence type="predicted"/>
<dbReference type="Proteomes" id="UP000886111">
    <property type="component" value="Unassembled WGS sequence"/>
</dbReference>
<dbReference type="SUPFAM" id="SSF55781">
    <property type="entry name" value="GAF domain-like"/>
    <property type="match status" value="1"/>
</dbReference>
<evidence type="ECO:0000313" key="1">
    <source>
        <dbReference type="EMBL" id="HHE55805.1"/>
    </source>
</evidence>
<gene>
    <name evidence="1" type="ORF">ENL21_08490</name>
</gene>
<evidence type="ECO:0008006" key="2">
    <source>
        <dbReference type="Google" id="ProtNLM"/>
    </source>
</evidence>
<comment type="caution">
    <text evidence="1">The sequence shown here is derived from an EMBL/GenBank/DDBJ whole genome shotgun (WGS) entry which is preliminary data.</text>
</comment>
<name>A0A7V5H5E5_CALAY</name>
<dbReference type="AlphaFoldDB" id="A0A7V5H5E5"/>
<accession>A0A7V5H5E5</accession>
<reference evidence="1" key="1">
    <citation type="journal article" date="2020" name="mSystems">
        <title>Genome- and Community-Level Interaction Insights into Carbon Utilization and Element Cycling Functions of Hydrothermarchaeota in Hydrothermal Sediment.</title>
        <authorList>
            <person name="Zhou Z."/>
            <person name="Liu Y."/>
            <person name="Xu W."/>
            <person name="Pan J."/>
            <person name="Luo Z.H."/>
            <person name="Li M."/>
        </authorList>
    </citation>
    <scope>NUCLEOTIDE SEQUENCE [LARGE SCALE GENOMIC DNA]</scope>
    <source>
        <strain evidence="1">HyVt-76</strain>
    </source>
</reference>
<dbReference type="InterPro" id="IPR029016">
    <property type="entry name" value="GAF-like_dom_sf"/>
</dbReference>